<evidence type="ECO:0000313" key="2">
    <source>
        <dbReference type="EMBL" id="VDM65376.1"/>
    </source>
</evidence>
<dbReference type="AlphaFoldDB" id="A0A3P7I7H5"/>
<sequence length="180" mass="19873">MFAASVITCSIYVKSQALTHMARRIEKLHTENEFLEKLTSSMEASMRMYGLVPFIGGIVIAAINVLLIQQCFQYGINIRSNLCGIAAIITMTLIIFSGSALVLLDISHYPNDSAGVSKDNIYLLMHFVKVAIDEGDPVLNNIVHTLHEQGCLYVQQYVVLLCANRAEYAAIFLMPGSQKA</sequence>
<feature type="transmembrane region" description="Helical" evidence="1">
    <location>
        <begin position="48"/>
        <end position="68"/>
    </location>
</feature>
<accession>A0A3P7I7H5</accession>
<keyword evidence="3" id="KW-1185">Reference proteome</keyword>
<dbReference type="OrthoDB" id="5806156at2759"/>
<evidence type="ECO:0000313" key="3">
    <source>
        <dbReference type="Proteomes" id="UP000270094"/>
    </source>
</evidence>
<dbReference type="EMBL" id="UYYB01000601">
    <property type="protein sequence ID" value="VDM65376.1"/>
    <property type="molecule type" value="Genomic_DNA"/>
</dbReference>
<name>A0A3P7I7H5_STRVU</name>
<evidence type="ECO:0000256" key="1">
    <source>
        <dbReference type="SAM" id="Phobius"/>
    </source>
</evidence>
<protein>
    <submittedName>
        <fullName evidence="2">Uncharacterized protein</fullName>
    </submittedName>
</protein>
<reference evidence="2 3" key="1">
    <citation type="submission" date="2018-11" db="EMBL/GenBank/DDBJ databases">
        <authorList>
            <consortium name="Pathogen Informatics"/>
        </authorList>
    </citation>
    <scope>NUCLEOTIDE SEQUENCE [LARGE SCALE GENOMIC DNA]</scope>
</reference>
<gene>
    <name evidence="2" type="ORF">SVUK_LOCUS374</name>
</gene>
<keyword evidence="1" id="KW-0812">Transmembrane</keyword>
<dbReference type="Proteomes" id="UP000270094">
    <property type="component" value="Unassembled WGS sequence"/>
</dbReference>
<proteinExistence type="predicted"/>
<organism evidence="2 3">
    <name type="scientific">Strongylus vulgaris</name>
    <name type="common">Blood worm</name>
    <dbReference type="NCBI Taxonomy" id="40348"/>
    <lineage>
        <taxon>Eukaryota</taxon>
        <taxon>Metazoa</taxon>
        <taxon>Ecdysozoa</taxon>
        <taxon>Nematoda</taxon>
        <taxon>Chromadorea</taxon>
        <taxon>Rhabditida</taxon>
        <taxon>Rhabditina</taxon>
        <taxon>Rhabditomorpha</taxon>
        <taxon>Strongyloidea</taxon>
        <taxon>Strongylidae</taxon>
        <taxon>Strongylus</taxon>
    </lineage>
</organism>
<feature type="transmembrane region" description="Helical" evidence="1">
    <location>
        <begin position="80"/>
        <end position="104"/>
    </location>
</feature>
<keyword evidence="1" id="KW-1133">Transmembrane helix</keyword>
<keyword evidence="1" id="KW-0472">Membrane</keyword>